<feature type="region of interest" description="Disordered" evidence="1">
    <location>
        <begin position="245"/>
        <end position="264"/>
    </location>
</feature>
<dbReference type="STRING" id="870435.A0A0C3JEY4"/>
<organism evidence="2 3">
    <name type="scientific">Pisolithus tinctorius Marx 270</name>
    <dbReference type="NCBI Taxonomy" id="870435"/>
    <lineage>
        <taxon>Eukaryota</taxon>
        <taxon>Fungi</taxon>
        <taxon>Dikarya</taxon>
        <taxon>Basidiomycota</taxon>
        <taxon>Agaricomycotina</taxon>
        <taxon>Agaricomycetes</taxon>
        <taxon>Agaricomycetidae</taxon>
        <taxon>Boletales</taxon>
        <taxon>Sclerodermatineae</taxon>
        <taxon>Pisolithaceae</taxon>
        <taxon>Pisolithus</taxon>
    </lineage>
</organism>
<evidence type="ECO:0000313" key="3">
    <source>
        <dbReference type="Proteomes" id="UP000054217"/>
    </source>
</evidence>
<dbReference type="HOGENOM" id="CLU_045011_13_0_1"/>
<dbReference type="PANTHER" id="PTHR18901">
    <property type="entry name" value="2-DEOXYGLUCOSE-6-PHOSPHATE PHOSPHATASE 2"/>
    <property type="match status" value="1"/>
</dbReference>
<dbReference type="FunFam" id="1.10.150.240:FF:000001">
    <property type="entry name" value="Haloacid dehalogenase-like hydrolase domain"/>
    <property type="match status" value="1"/>
</dbReference>
<reference evidence="3" key="2">
    <citation type="submission" date="2015-01" db="EMBL/GenBank/DDBJ databases">
        <title>Evolutionary Origins and Diversification of the Mycorrhizal Mutualists.</title>
        <authorList>
            <consortium name="DOE Joint Genome Institute"/>
            <consortium name="Mycorrhizal Genomics Consortium"/>
            <person name="Kohler A."/>
            <person name="Kuo A."/>
            <person name="Nagy L.G."/>
            <person name="Floudas D."/>
            <person name="Copeland A."/>
            <person name="Barry K.W."/>
            <person name="Cichocki N."/>
            <person name="Veneault-Fourrey C."/>
            <person name="LaButti K."/>
            <person name="Lindquist E.A."/>
            <person name="Lipzen A."/>
            <person name="Lundell T."/>
            <person name="Morin E."/>
            <person name="Murat C."/>
            <person name="Riley R."/>
            <person name="Ohm R."/>
            <person name="Sun H."/>
            <person name="Tunlid A."/>
            <person name="Henrissat B."/>
            <person name="Grigoriev I.V."/>
            <person name="Hibbett D.S."/>
            <person name="Martin F."/>
        </authorList>
    </citation>
    <scope>NUCLEOTIDE SEQUENCE [LARGE SCALE GENOMIC DNA]</scope>
    <source>
        <strain evidence="3">Marx 270</strain>
    </source>
</reference>
<dbReference type="InterPro" id="IPR023214">
    <property type="entry name" value="HAD_sf"/>
</dbReference>
<evidence type="ECO:0000313" key="2">
    <source>
        <dbReference type="EMBL" id="KIN96166.1"/>
    </source>
</evidence>
<dbReference type="OrthoDB" id="40579at2759"/>
<dbReference type="SFLD" id="SFLDG01129">
    <property type="entry name" value="C1.5:_HAD__Beta-PGM__Phosphata"/>
    <property type="match status" value="1"/>
</dbReference>
<dbReference type="SFLD" id="SFLDS00003">
    <property type="entry name" value="Haloacid_Dehalogenase"/>
    <property type="match status" value="1"/>
</dbReference>
<protein>
    <recommendedName>
        <fullName evidence="4">HAD-like protein</fullName>
    </recommendedName>
</protein>
<dbReference type="Proteomes" id="UP000054217">
    <property type="component" value="Unassembled WGS sequence"/>
</dbReference>
<gene>
    <name evidence="2" type="ORF">M404DRAFT_163907</name>
</gene>
<dbReference type="Gene3D" id="3.40.50.1000">
    <property type="entry name" value="HAD superfamily/HAD-like"/>
    <property type="match status" value="1"/>
</dbReference>
<proteinExistence type="predicted"/>
<feature type="region of interest" description="Disordered" evidence="1">
    <location>
        <begin position="169"/>
        <end position="188"/>
    </location>
</feature>
<dbReference type="InterPro" id="IPR023198">
    <property type="entry name" value="PGP-like_dom2"/>
</dbReference>
<accession>A0A0C3JEY4</accession>
<keyword evidence="3" id="KW-1185">Reference proteome</keyword>
<dbReference type="EMBL" id="KN832051">
    <property type="protein sequence ID" value="KIN96166.1"/>
    <property type="molecule type" value="Genomic_DNA"/>
</dbReference>
<evidence type="ECO:0008006" key="4">
    <source>
        <dbReference type="Google" id="ProtNLM"/>
    </source>
</evidence>
<evidence type="ECO:0000256" key="1">
    <source>
        <dbReference type="SAM" id="MobiDB-lite"/>
    </source>
</evidence>
<dbReference type="InParanoid" id="A0A0C3JEY4"/>
<dbReference type="AlphaFoldDB" id="A0A0C3JEY4"/>
<sequence>MARPARVEYVIFDMDGLLIDTESVYTKVTSKHEILAPYGAKMTWDIKAGLMGRLERDAAAYLLSFFPDIPLTIDTYLSQRTVLQDTHWPTVQPLPGVRKLISHLHAHNIPIAVATSSQRRNVLLKTAHLQDIFGLFDGRIACADDVRGKTIGKPDPYIFSYAASQKLGRGVGEGEGDSVTEEERREREKGLVFEDAIPGVQAGKRAGMSSESIWVPDVNLLNVEYSGTHTPDQTLKSIEEFKPEEWGLPPYPENGQLYAPASAK</sequence>
<dbReference type="InterPro" id="IPR036412">
    <property type="entry name" value="HAD-like_sf"/>
</dbReference>
<dbReference type="Pfam" id="PF00702">
    <property type="entry name" value="Hydrolase"/>
    <property type="match status" value="1"/>
</dbReference>
<dbReference type="PANTHER" id="PTHR18901:SF38">
    <property type="entry name" value="PSEUDOURIDINE-5'-PHOSPHATASE"/>
    <property type="match status" value="1"/>
</dbReference>
<dbReference type="Gene3D" id="1.10.150.240">
    <property type="entry name" value="Putative phosphatase, domain 2"/>
    <property type="match status" value="1"/>
</dbReference>
<dbReference type="SUPFAM" id="SSF56784">
    <property type="entry name" value="HAD-like"/>
    <property type="match status" value="1"/>
</dbReference>
<dbReference type="GO" id="GO:0016791">
    <property type="term" value="F:phosphatase activity"/>
    <property type="evidence" value="ECO:0007669"/>
    <property type="project" value="TreeGrafter"/>
</dbReference>
<dbReference type="FunCoup" id="A0A0C3JEY4">
    <property type="interactions" value="29"/>
</dbReference>
<name>A0A0C3JEY4_PISTI</name>
<reference evidence="2 3" key="1">
    <citation type="submission" date="2014-04" db="EMBL/GenBank/DDBJ databases">
        <authorList>
            <consortium name="DOE Joint Genome Institute"/>
            <person name="Kuo A."/>
            <person name="Kohler A."/>
            <person name="Costa M.D."/>
            <person name="Nagy L.G."/>
            <person name="Floudas D."/>
            <person name="Copeland A."/>
            <person name="Barry K.W."/>
            <person name="Cichocki N."/>
            <person name="Veneault-Fourrey C."/>
            <person name="LaButti K."/>
            <person name="Lindquist E.A."/>
            <person name="Lipzen A."/>
            <person name="Lundell T."/>
            <person name="Morin E."/>
            <person name="Murat C."/>
            <person name="Sun H."/>
            <person name="Tunlid A."/>
            <person name="Henrissat B."/>
            <person name="Grigoriev I.V."/>
            <person name="Hibbett D.S."/>
            <person name="Martin F."/>
            <person name="Nordberg H.P."/>
            <person name="Cantor M.N."/>
            <person name="Hua S.X."/>
        </authorList>
    </citation>
    <scope>NUCLEOTIDE SEQUENCE [LARGE SCALE GENOMIC DNA]</scope>
    <source>
        <strain evidence="2 3">Marx 270</strain>
    </source>
</reference>